<name>A0A9Q8SFN4_9PEZI</name>
<proteinExistence type="predicted"/>
<evidence type="ECO:0000313" key="2">
    <source>
        <dbReference type="Proteomes" id="UP000830671"/>
    </source>
</evidence>
<gene>
    <name evidence="1" type="ORF">CLUP02_17937</name>
</gene>
<keyword evidence="2" id="KW-1185">Reference proteome</keyword>
<dbReference type="Proteomes" id="UP000830671">
    <property type="component" value="Chromosome 10"/>
</dbReference>
<dbReference type="KEGG" id="clup:CLUP02_17937"/>
<dbReference type="EMBL" id="CP019472">
    <property type="protein sequence ID" value="UQC76424.1"/>
    <property type="molecule type" value="Genomic_DNA"/>
</dbReference>
<accession>A0A9Q8SFN4</accession>
<organism evidence="1 2">
    <name type="scientific">Colletotrichum lupini</name>
    <dbReference type="NCBI Taxonomy" id="145971"/>
    <lineage>
        <taxon>Eukaryota</taxon>
        <taxon>Fungi</taxon>
        <taxon>Dikarya</taxon>
        <taxon>Ascomycota</taxon>
        <taxon>Pezizomycotina</taxon>
        <taxon>Sordariomycetes</taxon>
        <taxon>Hypocreomycetidae</taxon>
        <taxon>Glomerellales</taxon>
        <taxon>Glomerellaceae</taxon>
        <taxon>Colletotrichum</taxon>
        <taxon>Colletotrichum acutatum species complex</taxon>
    </lineage>
</organism>
<protein>
    <submittedName>
        <fullName evidence="1">Uncharacterized protein</fullName>
    </submittedName>
</protein>
<dbReference type="GeneID" id="73351851"/>
<reference evidence="1" key="1">
    <citation type="journal article" date="2021" name="Mol. Plant Microbe Interact.">
        <title>Complete Genome Sequence of the Plant-Pathogenic Fungus Colletotrichum lupini.</title>
        <authorList>
            <person name="Baroncelli R."/>
            <person name="Pensec F."/>
            <person name="Da Lio D."/>
            <person name="Boufleur T."/>
            <person name="Vicente I."/>
            <person name="Sarrocco S."/>
            <person name="Picot A."/>
            <person name="Baraldi E."/>
            <person name="Sukno S."/>
            <person name="Thon M."/>
            <person name="Le Floch G."/>
        </authorList>
    </citation>
    <scope>NUCLEOTIDE SEQUENCE</scope>
    <source>
        <strain evidence="1">IMI 504893</strain>
    </source>
</reference>
<dbReference type="AlphaFoldDB" id="A0A9Q8SFN4"/>
<dbReference type="RefSeq" id="XP_049138065.1">
    <property type="nucleotide sequence ID" value="XM_049296841.1"/>
</dbReference>
<evidence type="ECO:0000313" key="1">
    <source>
        <dbReference type="EMBL" id="UQC76424.1"/>
    </source>
</evidence>
<sequence length="105" mass="12011">MGHTETTPCVKILEWAARQLHDKFQQLENGNSLSLTTIVCICGILTCSEHVQSNDKSWLCKSTTKVPIITYSRKDGKRRIRFTGILTSLWQYHTAYCHAKRAQIT</sequence>